<feature type="domain" description="Plasmid pRiA4b Orf3-like" evidence="1">
    <location>
        <begin position="2"/>
        <end position="71"/>
    </location>
</feature>
<dbReference type="Proteomes" id="UP000054997">
    <property type="component" value="Unassembled WGS sequence"/>
</dbReference>
<dbReference type="PANTHER" id="PTHR41878:SF1">
    <property type="entry name" value="TNPR PROTEIN"/>
    <property type="match status" value="1"/>
</dbReference>
<sequence>MIEFEGEFPKEPAVKYPRCIDGKNTCPPEDIGGIPGYENLKAIVANPNHPEYESTLKWLGLAHFDPFAFAPKSSRFDSPPNVLKYGAADIINLNHYPTD</sequence>
<name>A0A0W0VNV4_9GAMM</name>
<dbReference type="Gene3D" id="3.10.290.30">
    <property type="entry name" value="MM3350-like"/>
    <property type="match status" value="1"/>
</dbReference>
<dbReference type="AlphaFoldDB" id="A0A0W0VNV4"/>
<organism evidence="2 3">
    <name type="scientific">Legionella londiniensis</name>
    <dbReference type="NCBI Taxonomy" id="45068"/>
    <lineage>
        <taxon>Bacteria</taxon>
        <taxon>Pseudomonadati</taxon>
        <taxon>Pseudomonadota</taxon>
        <taxon>Gammaproteobacteria</taxon>
        <taxon>Legionellales</taxon>
        <taxon>Legionellaceae</taxon>
        <taxon>Legionella</taxon>
    </lineage>
</organism>
<keyword evidence="3" id="KW-1185">Reference proteome</keyword>
<gene>
    <name evidence="2" type="ORF">Llon_0977</name>
</gene>
<dbReference type="InterPro" id="IPR024047">
    <property type="entry name" value="MM3350-like_sf"/>
</dbReference>
<dbReference type="InterPro" id="IPR012912">
    <property type="entry name" value="Plasmid_pRiA4b_Orf3-like"/>
</dbReference>
<dbReference type="SUPFAM" id="SSF159941">
    <property type="entry name" value="MM3350-like"/>
    <property type="match status" value="1"/>
</dbReference>
<dbReference type="PATRIC" id="fig|45068.5.peg.1055"/>
<dbReference type="STRING" id="45068.Llon_0977"/>
<comment type="caution">
    <text evidence="2">The sequence shown here is derived from an EMBL/GenBank/DDBJ whole genome shotgun (WGS) entry which is preliminary data.</text>
</comment>
<protein>
    <submittedName>
        <fullName evidence="2">Plasmid pRiA4b ORF-3-like protein</fullName>
    </submittedName>
</protein>
<evidence type="ECO:0000259" key="1">
    <source>
        <dbReference type="Pfam" id="PF07929"/>
    </source>
</evidence>
<dbReference type="EMBL" id="LNYK01000014">
    <property type="protein sequence ID" value="KTD21812.1"/>
    <property type="molecule type" value="Genomic_DNA"/>
</dbReference>
<accession>A0A0W0VNV4</accession>
<dbReference type="PANTHER" id="PTHR41878">
    <property type="entry name" value="LEXA REPRESSOR-RELATED"/>
    <property type="match status" value="1"/>
</dbReference>
<reference evidence="2 3" key="1">
    <citation type="submission" date="2015-11" db="EMBL/GenBank/DDBJ databases">
        <title>Genomic analysis of 38 Legionella species identifies large and diverse effector repertoires.</title>
        <authorList>
            <person name="Burstein D."/>
            <person name="Amaro F."/>
            <person name="Zusman T."/>
            <person name="Lifshitz Z."/>
            <person name="Cohen O."/>
            <person name="Gilbert J.A."/>
            <person name="Pupko T."/>
            <person name="Shuman H.A."/>
            <person name="Segal G."/>
        </authorList>
    </citation>
    <scope>NUCLEOTIDE SEQUENCE [LARGE SCALE GENOMIC DNA]</scope>
    <source>
        <strain evidence="2 3">ATCC 49505</strain>
    </source>
</reference>
<evidence type="ECO:0000313" key="3">
    <source>
        <dbReference type="Proteomes" id="UP000054997"/>
    </source>
</evidence>
<dbReference type="Pfam" id="PF07929">
    <property type="entry name" value="PRiA4_ORF3"/>
    <property type="match status" value="1"/>
</dbReference>
<proteinExistence type="predicted"/>
<evidence type="ECO:0000313" key="2">
    <source>
        <dbReference type="EMBL" id="KTD21812.1"/>
    </source>
</evidence>
<dbReference type="RefSeq" id="WP_058528967.1">
    <property type="nucleotide sequence ID" value="NZ_CAAAHZ010000006.1"/>
</dbReference>